<evidence type="ECO:0000313" key="3">
    <source>
        <dbReference type="Proteomes" id="UP000252914"/>
    </source>
</evidence>
<keyword evidence="3" id="KW-1185">Reference proteome</keyword>
<comment type="caution">
    <text evidence="2">The sequence shown here is derived from an EMBL/GenBank/DDBJ whole genome shotgun (WGS) entry which is preliminary data.</text>
</comment>
<feature type="compositionally biased region" description="Low complexity" evidence="1">
    <location>
        <begin position="358"/>
        <end position="375"/>
    </location>
</feature>
<organism evidence="2 3">
    <name type="scientific">Streptomyces diacarni</name>
    <dbReference type="NCBI Taxonomy" id="2800381"/>
    <lineage>
        <taxon>Bacteria</taxon>
        <taxon>Bacillati</taxon>
        <taxon>Actinomycetota</taxon>
        <taxon>Actinomycetes</taxon>
        <taxon>Kitasatosporales</taxon>
        <taxon>Streptomycetaceae</taxon>
        <taxon>Streptomyces</taxon>
    </lineage>
</organism>
<accession>A0A367FFT7</accession>
<feature type="region of interest" description="Disordered" evidence="1">
    <location>
        <begin position="319"/>
        <end position="390"/>
    </location>
</feature>
<sequence>MRYAVPLPVPVLGPAAAPLLRMPPESGRQRPSRPQPQARRAGGVPSPEEQRAPAGPAHGVPPRDAVPRTSAPSMLHRLAHERATGAFTRAGGTLFLVEGRIAHAESPAAPALELLLTGAGCPSRTGRRHPAAPPDVAPSASAPPAEMDTHAMRSLVEAGRVPGGTLELCARLALYDAAFFVLESAGGPGRFRKGVRHWLGGTPGAAGAVTLAAAERETARRRALLDRIWPDARLDVLPPVPTAAVARTDTPPAASGAPARTAAGGGAGLVPARRLAVLELADGVRNATDLARALGRPAFHTLVDLRRLAAAGLVVAQGAGARTDTGGRPVDLVPVRTPEATPRPTSAIAPPSDPRLAPPRAAAAEPSQTTMAEPPAGAPGEGAAVAPPAVFPDPDVALLRRLRDALEAL</sequence>
<feature type="compositionally biased region" description="Low complexity" evidence="1">
    <location>
        <begin position="381"/>
        <end position="390"/>
    </location>
</feature>
<protein>
    <submittedName>
        <fullName evidence="2">Uncharacterized protein</fullName>
    </submittedName>
</protein>
<evidence type="ECO:0000256" key="1">
    <source>
        <dbReference type="SAM" id="MobiDB-lite"/>
    </source>
</evidence>
<reference evidence="2 3" key="1">
    <citation type="submission" date="2018-06" db="EMBL/GenBank/DDBJ databases">
        <title>Streptomyces reniochalinae sp. nov. and Streptomyces diacarnus sp. nov. from marine sponges.</title>
        <authorList>
            <person name="Li L."/>
        </authorList>
    </citation>
    <scope>NUCLEOTIDE SEQUENCE [LARGE SCALE GENOMIC DNA]</scope>
    <source>
        <strain evidence="2 3">LHW51701</strain>
    </source>
</reference>
<feature type="region of interest" description="Disordered" evidence="1">
    <location>
        <begin position="1"/>
        <end position="69"/>
    </location>
</feature>
<dbReference type="RefSeq" id="WP_114019756.1">
    <property type="nucleotide sequence ID" value="NZ_QOIN01000019.1"/>
</dbReference>
<dbReference type="Proteomes" id="UP000252914">
    <property type="component" value="Unassembled WGS sequence"/>
</dbReference>
<feature type="region of interest" description="Disordered" evidence="1">
    <location>
        <begin position="123"/>
        <end position="146"/>
    </location>
</feature>
<dbReference type="AlphaFoldDB" id="A0A367FFT7"/>
<name>A0A367FFT7_9ACTN</name>
<gene>
    <name evidence="2" type="ORF">DTL70_00275</name>
</gene>
<feature type="compositionally biased region" description="Low complexity" evidence="1">
    <location>
        <begin position="1"/>
        <end position="26"/>
    </location>
</feature>
<evidence type="ECO:0000313" key="2">
    <source>
        <dbReference type="EMBL" id="RCG29236.1"/>
    </source>
</evidence>
<dbReference type="EMBL" id="QOIN01000019">
    <property type="protein sequence ID" value="RCG29236.1"/>
    <property type="molecule type" value="Genomic_DNA"/>
</dbReference>
<proteinExistence type="predicted"/>